<evidence type="ECO:0000256" key="1">
    <source>
        <dbReference type="SAM" id="MobiDB-lite"/>
    </source>
</evidence>
<sequence>MFPTPCLSAPLSKGHSKPLHFFFSKTQTTKPSAPTQFRSAILPVPFRSSAPFQLHHIPIRFNFLPYSLTPNQSPKSLMNRCRTLSTNNLLPLSDPEAIIRATNTARQHLTQPVRPTQTSSMTHSPGNTNSNIPHLPDNSYHVWFRLVIKAQHAALIQSEQDRRAVREAAEDNASRIARLQDHVLALAVKSEEPACRTCLDNDKLDLQKFCTSDGPKFFGPPMTVKPFVKWVSGLQIFFTTKNVIKASDKIKIIGGLINDSNLLKFYANEVSDYLTGSWEAFKTCMFQVGLPLNWRMELRKQIHQLAMTATKSFMDYSTRARTLQTLANFDASDAMKIADNDLAQFVVFRLPQNLQDPVTEHQIMEKVPFKYSYFEQRVSASVAAARSSTATSVHSQAMSTNQSVSKEDFIWRVHAYLDSEGKCHFCKKTCGNAAGTCPGPVDKKYIPLPDSFQTPQKPPNYTPPRAWSNAGKPTHPPAGRPTTRLATVAGVAEEDEFDVAALASVQAELAEDGLFNYATKDLEGSMAVLIWRVSLATKPSMFNVGRTKMRSACTLRPNPLQPFNSRLLVETHVFNLLQGTRRSRVLGRNCQ</sequence>
<dbReference type="EMBL" id="PKSL01000238">
    <property type="protein sequence ID" value="POV98086.1"/>
    <property type="molecule type" value="Genomic_DNA"/>
</dbReference>
<protein>
    <recommendedName>
        <fullName evidence="4">Retrotransposon gag domain-containing protein</fullName>
    </recommendedName>
</protein>
<feature type="region of interest" description="Disordered" evidence="1">
    <location>
        <begin position="109"/>
        <end position="132"/>
    </location>
</feature>
<gene>
    <name evidence="2" type="ORF">PSTT_14634</name>
</gene>
<accession>A0A2S4ULI4</accession>
<comment type="caution">
    <text evidence="2">The sequence shown here is derived from an EMBL/GenBank/DDBJ whole genome shotgun (WGS) entry which is preliminary data.</text>
</comment>
<keyword evidence="3" id="KW-1185">Reference proteome</keyword>
<name>A0A2S4ULI4_9BASI</name>
<dbReference type="AlphaFoldDB" id="A0A2S4ULI4"/>
<evidence type="ECO:0008006" key="4">
    <source>
        <dbReference type="Google" id="ProtNLM"/>
    </source>
</evidence>
<proteinExistence type="predicted"/>
<feature type="region of interest" description="Disordered" evidence="1">
    <location>
        <begin position="452"/>
        <end position="481"/>
    </location>
</feature>
<dbReference type="VEuPathDB" id="FungiDB:PSTT_14634"/>
<organism evidence="2 3">
    <name type="scientific">Puccinia striiformis</name>
    <dbReference type="NCBI Taxonomy" id="27350"/>
    <lineage>
        <taxon>Eukaryota</taxon>
        <taxon>Fungi</taxon>
        <taxon>Dikarya</taxon>
        <taxon>Basidiomycota</taxon>
        <taxon>Pucciniomycotina</taxon>
        <taxon>Pucciniomycetes</taxon>
        <taxon>Pucciniales</taxon>
        <taxon>Pucciniaceae</taxon>
        <taxon>Puccinia</taxon>
    </lineage>
</organism>
<evidence type="ECO:0000313" key="2">
    <source>
        <dbReference type="EMBL" id="POV98086.1"/>
    </source>
</evidence>
<dbReference type="VEuPathDB" id="FungiDB:PSHT_12678"/>
<dbReference type="Proteomes" id="UP000239156">
    <property type="component" value="Unassembled WGS sequence"/>
</dbReference>
<evidence type="ECO:0000313" key="3">
    <source>
        <dbReference type="Proteomes" id="UP000239156"/>
    </source>
</evidence>
<reference evidence="2" key="1">
    <citation type="submission" date="2017-12" db="EMBL/GenBank/DDBJ databases">
        <title>Gene loss provides genomic basis for host adaptation in cereal stripe rust fungi.</title>
        <authorList>
            <person name="Xia C."/>
        </authorList>
    </citation>
    <scope>NUCLEOTIDE SEQUENCE [LARGE SCALE GENOMIC DNA]</scope>
    <source>
        <strain evidence="2">93-210</strain>
    </source>
</reference>